<dbReference type="EMBL" id="CP029352">
    <property type="protein sequence ID" value="AWK85472.1"/>
    <property type="molecule type" value="Genomic_DNA"/>
</dbReference>
<dbReference type="InterPro" id="IPR050638">
    <property type="entry name" value="AA-Vitamin_Transporters"/>
</dbReference>
<dbReference type="InterPro" id="IPR000620">
    <property type="entry name" value="EamA_dom"/>
</dbReference>
<dbReference type="Pfam" id="PF00892">
    <property type="entry name" value="EamA"/>
    <property type="match status" value="2"/>
</dbReference>
<dbReference type="OrthoDB" id="9806889at2"/>
<dbReference type="Proteomes" id="UP000245629">
    <property type="component" value="Chromosome 1"/>
</dbReference>
<feature type="transmembrane region" description="Helical" evidence="6">
    <location>
        <begin position="131"/>
        <end position="148"/>
    </location>
</feature>
<feature type="transmembrane region" description="Helical" evidence="6">
    <location>
        <begin position="221"/>
        <end position="242"/>
    </location>
</feature>
<evidence type="ECO:0000256" key="1">
    <source>
        <dbReference type="ARBA" id="ARBA00004141"/>
    </source>
</evidence>
<reference evidence="9" key="1">
    <citation type="submission" date="2018-05" db="EMBL/GenBank/DDBJ databases">
        <title>Azospirillum thermophila sp. nov., a novel isolated from hot spring.</title>
        <authorList>
            <person name="Zhao Z."/>
        </authorList>
    </citation>
    <scope>NUCLEOTIDE SEQUENCE [LARGE SCALE GENOMIC DNA]</scope>
    <source>
        <strain evidence="9">CFH 70021</strain>
    </source>
</reference>
<keyword evidence="9" id="KW-1185">Reference proteome</keyword>
<organism evidence="8 9">
    <name type="scientific">Azospirillum thermophilum</name>
    <dbReference type="NCBI Taxonomy" id="2202148"/>
    <lineage>
        <taxon>Bacteria</taxon>
        <taxon>Pseudomonadati</taxon>
        <taxon>Pseudomonadota</taxon>
        <taxon>Alphaproteobacteria</taxon>
        <taxon>Rhodospirillales</taxon>
        <taxon>Azospirillaceae</taxon>
        <taxon>Azospirillum</taxon>
    </lineage>
</organism>
<evidence type="ECO:0000256" key="3">
    <source>
        <dbReference type="ARBA" id="ARBA00022692"/>
    </source>
</evidence>
<dbReference type="GO" id="GO:0016020">
    <property type="term" value="C:membrane"/>
    <property type="evidence" value="ECO:0007669"/>
    <property type="project" value="UniProtKB-SubCell"/>
</dbReference>
<sequence length="310" mass="32428">MSQGSRSGSLTAYALYAAGTALMAANPLIGRAVAHTVPPVGMAFWRWLLAFLIVLPFALAGLKTHRHAILGQWRRFLLLGVLGQGISGAVVYMGLERTSATNASLIYAMSPVMILIIAALWLREQVGARQLAGIGLAIVGVAAILTRGELEALLALRFNVGDLLILAGATSWAVYTILLRGSRTPLPVVTAFAANALAGVLVLAPFYVWETLAVRPVPATATTLLSILGVALFASVLAFVAYQKTIAMMGPARAGTALYVSPLWTALAATVLLGEQLQAFHLLGALLILPGVAMATWPQKPATAPCPAEA</sequence>
<evidence type="ECO:0000313" key="8">
    <source>
        <dbReference type="EMBL" id="AWK85472.1"/>
    </source>
</evidence>
<comment type="subcellular location">
    <subcellularLocation>
        <location evidence="1">Membrane</location>
        <topology evidence="1">Multi-pass membrane protein</topology>
    </subcellularLocation>
</comment>
<feature type="domain" description="EamA" evidence="7">
    <location>
        <begin position="160"/>
        <end position="296"/>
    </location>
</feature>
<feature type="transmembrane region" description="Helical" evidence="6">
    <location>
        <begin position="44"/>
        <end position="64"/>
    </location>
</feature>
<dbReference type="SUPFAM" id="SSF103481">
    <property type="entry name" value="Multidrug resistance efflux transporter EmrE"/>
    <property type="match status" value="2"/>
</dbReference>
<name>A0A2S2CLX6_9PROT</name>
<feature type="transmembrane region" description="Helical" evidence="6">
    <location>
        <begin position="186"/>
        <end position="209"/>
    </location>
</feature>
<dbReference type="AlphaFoldDB" id="A0A2S2CLX6"/>
<evidence type="ECO:0000259" key="7">
    <source>
        <dbReference type="Pfam" id="PF00892"/>
    </source>
</evidence>
<dbReference type="PANTHER" id="PTHR32322:SF2">
    <property type="entry name" value="EAMA DOMAIN-CONTAINING PROTEIN"/>
    <property type="match status" value="1"/>
</dbReference>
<keyword evidence="3 6" id="KW-0812">Transmembrane</keyword>
<comment type="similarity">
    <text evidence="2">Belongs to the EamA transporter family.</text>
</comment>
<evidence type="ECO:0000256" key="4">
    <source>
        <dbReference type="ARBA" id="ARBA00022989"/>
    </source>
</evidence>
<feature type="transmembrane region" description="Helical" evidence="6">
    <location>
        <begin position="160"/>
        <end position="179"/>
    </location>
</feature>
<evidence type="ECO:0000256" key="6">
    <source>
        <dbReference type="SAM" id="Phobius"/>
    </source>
</evidence>
<proteinExistence type="inferred from homology"/>
<feature type="transmembrane region" description="Helical" evidence="6">
    <location>
        <begin position="76"/>
        <end position="95"/>
    </location>
</feature>
<protein>
    <submittedName>
        <fullName evidence="8">EamA/RhaT family transporter</fullName>
    </submittedName>
</protein>
<keyword evidence="4 6" id="KW-1133">Transmembrane helix</keyword>
<dbReference type="PANTHER" id="PTHR32322">
    <property type="entry name" value="INNER MEMBRANE TRANSPORTER"/>
    <property type="match status" value="1"/>
</dbReference>
<accession>A0A2S2CLX6</accession>
<gene>
    <name evidence="8" type="ORF">DEW08_04205</name>
</gene>
<feature type="domain" description="EamA" evidence="7">
    <location>
        <begin position="14"/>
        <end position="145"/>
    </location>
</feature>
<feature type="transmembrane region" description="Helical" evidence="6">
    <location>
        <begin position="101"/>
        <end position="122"/>
    </location>
</feature>
<dbReference type="InterPro" id="IPR037185">
    <property type="entry name" value="EmrE-like"/>
</dbReference>
<dbReference type="RefSeq" id="WP_109324729.1">
    <property type="nucleotide sequence ID" value="NZ_CP029352.1"/>
</dbReference>
<evidence type="ECO:0000313" key="9">
    <source>
        <dbReference type="Proteomes" id="UP000245629"/>
    </source>
</evidence>
<evidence type="ECO:0000256" key="5">
    <source>
        <dbReference type="ARBA" id="ARBA00023136"/>
    </source>
</evidence>
<dbReference type="KEGG" id="azz:DEW08_04205"/>
<evidence type="ECO:0000256" key="2">
    <source>
        <dbReference type="ARBA" id="ARBA00007362"/>
    </source>
</evidence>
<keyword evidence="5 6" id="KW-0472">Membrane</keyword>